<name>A0A1H6XYH2_9BURK</name>
<proteinExistence type="predicted"/>
<dbReference type="OrthoDB" id="9100452at2"/>
<evidence type="ECO:0000313" key="2">
    <source>
        <dbReference type="Proteomes" id="UP000198866"/>
    </source>
</evidence>
<organism evidence="1 2">
    <name type="scientific">Paraburkholderia diazotrophica</name>
    <dbReference type="NCBI Taxonomy" id="667676"/>
    <lineage>
        <taxon>Bacteria</taxon>
        <taxon>Pseudomonadati</taxon>
        <taxon>Pseudomonadota</taxon>
        <taxon>Betaproteobacteria</taxon>
        <taxon>Burkholderiales</taxon>
        <taxon>Burkholderiaceae</taxon>
        <taxon>Paraburkholderia</taxon>
    </lineage>
</organism>
<evidence type="ECO:0000313" key="1">
    <source>
        <dbReference type="EMBL" id="SEJ31807.1"/>
    </source>
</evidence>
<gene>
    <name evidence="1" type="ORF">SAMN05192539_100972</name>
</gene>
<protein>
    <submittedName>
        <fullName evidence="1">Uncharacterized protein</fullName>
    </submittedName>
</protein>
<keyword evidence="2" id="KW-1185">Reference proteome</keyword>
<accession>A0A1H6XYH2</accession>
<dbReference type="EMBL" id="FNYE01000009">
    <property type="protein sequence ID" value="SEJ31807.1"/>
    <property type="molecule type" value="Genomic_DNA"/>
</dbReference>
<dbReference type="Proteomes" id="UP000198866">
    <property type="component" value="Unassembled WGS sequence"/>
</dbReference>
<reference evidence="2" key="1">
    <citation type="submission" date="2016-10" db="EMBL/GenBank/DDBJ databases">
        <authorList>
            <person name="Varghese N."/>
            <person name="Submissions S."/>
        </authorList>
    </citation>
    <scope>NUCLEOTIDE SEQUENCE [LARGE SCALE GENOMIC DNA]</scope>
    <source>
        <strain evidence="2">LMG 26031</strain>
    </source>
</reference>
<sequence length="87" mass="9294">MSFAFDLIAHPTPRLKRTVVILVGCAGVLASLSIWSRVPADVLADADREVAHYGPALTGSACAVEGAVSRDAHGTFLMCWKQVWSKP</sequence>
<dbReference type="AlphaFoldDB" id="A0A1H6XYH2"/>
<dbReference type="STRING" id="667676.SAMN05192539_100972"/>